<dbReference type="Proteomes" id="UP000022910">
    <property type="component" value="Unassembled WGS sequence"/>
</dbReference>
<dbReference type="InterPro" id="IPR018108">
    <property type="entry name" value="MCP_transmembrane"/>
</dbReference>
<dbReference type="GO" id="GO:0005471">
    <property type="term" value="F:ATP:ADP antiporter activity"/>
    <property type="evidence" value="ECO:0007669"/>
    <property type="project" value="InterPro"/>
</dbReference>
<comment type="caution">
    <text evidence="12">The sequence shown here is derived from an EMBL/GenBank/DDBJ whole genome shotgun (WGS) entry which is preliminary data.</text>
</comment>
<comment type="similarity">
    <text evidence="2 11">Belongs to the mitochondrial carrier (TC 2.A.29) family.</text>
</comment>
<keyword evidence="8" id="KW-0496">Mitochondrion</keyword>
<evidence type="ECO:0000256" key="11">
    <source>
        <dbReference type="RuleBase" id="RU000488"/>
    </source>
</evidence>
<dbReference type="AlphaFoldDB" id="A0A015K2J6"/>
<evidence type="ECO:0000256" key="3">
    <source>
        <dbReference type="ARBA" id="ARBA00022448"/>
    </source>
</evidence>
<dbReference type="Pfam" id="PF00153">
    <property type="entry name" value="Mito_carr"/>
    <property type="match status" value="3"/>
</dbReference>
<dbReference type="PRINTS" id="PR00926">
    <property type="entry name" value="MITOCARRIER"/>
</dbReference>
<dbReference type="PANTHER" id="PTHR46356">
    <property type="entry name" value="MITOCHONDRIAL 2-OXODICARBOXYLATE CARRIER"/>
    <property type="match status" value="1"/>
</dbReference>
<dbReference type="OMA" id="LPFQYQF"/>
<evidence type="ECO:0000256" key="7">
    <source>
        <dbReference type="ARBA" id="ARBA00022989"/>
    </source>
</evidence>
<keyword evidence="9 10" id="KW-0472">Membrane</keyword>
<dbReference type="InterPro" id="IPR023395">
    <property type="entry name" value="MCP_dom_sf"/>
</dbReference>
<dbReference type="InterPro" id="IPR051752">
    <property type="entry name" value="Mito_2-oxodicarb_carrier"/>
</dbReference>
<sequence length="344" mass="37881">MKKKIYIYISRSLIAFSSFFKTYKTMASLPTPITPVTSVTPATPTTTAAPVKTEKPLPFLFHFTAGGIAGTSEILVMYPLDVVKTRFQLQVSGAGGEAYTSIMDCFKKIIKNEGFSRLYRGILPPILVEAPKRAIKFSANEQYSTLFKKIYGKDKMNQSLSIQAGISAGCTEAVVIVPFELVKIRLQDKGNAGKYNGTFDAITKIIKHEGPLALYNGLEATVWRHATWNGGYFGVIFSIRRSLPKAENKQQQLRNNFIAGAIGGTVGTILNTPFDVVKTRIQNDSGTVKKYNWTLPAVKIVAQEEGFGALYKGFVPKVLRLGPGGGILLVVFDQVTTWMKKYLL</sequence>
<keyword evidence="13" id="KW-1185">Reference proteome</keyword>
<dbReference type="PROSITE" id="PS50920">
    <property type="entry name" value="SOLCAR"/>
    <property type="match status" value="3"/>
</dbReference>
<evidence type="ECO:0000313" key="12">
    <source>
        <dbReference type="EMBL" id="EXX53616.1"/>
    </source>
</evidence>
<name>A0A015K2J6_RHIIW</name>
<dbReference type="STRING" id="1432141.A0A015K2J6"/>
<proteinExistence type="inferred from homology"/>
<dbReference type="GO" id="GO:0140021">
    <property type="term" value="P:mitochondrial ADP transmembrane transport"/>
    <property type="evidence" value="ECO:0007669"/>
    <property type="project" value="InterPro"/>
</dbReference>
<feature type="repeat" description="Solcar" evidence="10">
    <location>
        <begin position="57"/>
        <end position="146"/>
    </location>
</feature>
<evidence type="ECO:0000256" key="10">
    <source>
        <dbReference type="PROSITE-ProRule" id="PRU00282"/>
    </source>
</evidence>
<dbReference type="GO" id="GO:1990544">
    <property type="term" value="P:mitochondrial ATP transmembrane transport"/>
    <property type="evidence" value="ECO:0007669"/>
    <property type="project" value="InterPro"/>
</dbReference>
<organism evidence="12 13">
    <name type="scientific">Rhizophagus irregularis (strain DAOM 197198w)</name>
    <name type="common">Glomus intraradices</name>
    <dbReference type="NCBI Taxonomy" id="1432141"/>
    <lineage>
        <taxon>Eukaryota</taxon>
        <taxon>Fungi</taxon>
        <taxon>Fungi incertae sedis</taxon>
        <taxon>Mucoromycota</taxon>
        <taxon>Glomeromycotina</taxon>
        <taxon>Glomeromycetes</taxon>
        <taxon>Glomerales</taxon>
        <taxon>Glomeraceae</taxon>
        <taxon>Rhizophagus</taxon>
    </lineage>
</organism>
<dbReference type="SUPFAM" id="SSF103506">
    <property type="entry name" value="Mitochondrial carrier"/>
    <property type="match status" value="1"/>
</dbReference>
<dbReference type="PRINTS" id="PR00927">
    <property type="entry name" value="ADPTRNSLCASE"/>
</dbReference>
<keyword evidence="4 10" id="KW-0812">Transmembrane</keyword>
<evidence type="ECO:0000256" key="5">
    <source>
        <dbReference type="ARBA" id="ARBA00022737"/>
    </source>
</evidence>
<keyword evidence="7" id="KW-1133">Transmembrane helix</keyword>
<evidence type="ECO:0000313" key="13">
    <source>
        <dbReference type="Proteomes" id="UP000022910"/>
    </source>
</evidence>
<keyword evidence="5" id="KW-0677">Repeat</keyword>
<gene>
    <name evidence="12" type="ORF">RirG_242220</name>
</gene>
<dbReference type="OrthoDB" id="434783at2759"/>
<keyword evidence="3 11" id="KW-0813">Transport</keyword>
<evidence type="ECO:0000256" key="6">
    <source>
        <dbReference type="ARBA" id="ARBA00022792"/>
    </source>
</evidence>
<evidence type="ECO:0000256" key="2">
    <source>
        <dbReference type="ARBA" id="ARBA00006375"/>
    </source>
</evidence>
<dbReference type="PANTHER" id="PTHR46356:SF1">
    <property type="entry name" value="MITOCHONDRIAL 2-OXODICARBOXYLATE CARRIER"/>
    <property type="match status" value="1"/>
</dbReference>
<keyword evidence="6" id="KW-0999">Mitochondrion inner membrane</keyword>
<dbReference type="InterPro" id="IPR002113">
    <property type="entry name" value="ADT_euk_type"/>
</dbReference>
<dbReference type="InterPro" id="IPR002067">
    <property type="entry name" value="MCP"/>
</dbReference>
<evidence type="ECO:0000256" key="4">
    <source>
        <dbReference type="ARBA" id="ARBA00022692"/>
    </source>
</evidence>
<dbReference type="Gene3D" id="1.50.40.10">
    <property type="entry name" value="Mitochondrial carrier domain"/>
    <property type="match status" value="1"/>
</dbReference>
<protein>
    <submittedName>
        <fullName evidence="12">Odc2p</fullName>
    </submittedName>
</protein>
<accession>A0A015K2J6</accession>
<reference evidence="12 13" key="1">
    <citation type="submission" date="2014-02" db="EMBL/GenBank/DDBJ databases">
        <title>Single nucleus genome sequencing reveals high similarity among nuclei of an endomycorrhizal fungus.</title>
        <authorList>
            <person name="Lin K."/>
            <person name="Geurts R."/>
            <person name="Zhang Z."/>
            <person name="Limpens E."/>
            <person name="Saunders D.G."/>
            <person name="Mu D."/>
            <person name="Pang E."/>
            <person name="Cao H."/>
            <person name="Cha H."/>
            <person name="Lin T."/>
            <person name="Zhou Q."/>
            <person name="Shang Y."/>
            <person name="Li Y."/>
            <person name="Ivanov S."/>
            <person name="Sharma T."/>
            <person name="Velzen R.V."/>
            <person name="Ruijter N.D."/>
            <person name="Aanen D.K."/>
            <person name="Win J."/>
            <person name="Kamoun S."/>
            <person name="Bisseling T."/>
            <person name="Huang S."/>
        </authorList>
    </citation>
    <scope>NUCLEOTIDE SEQUENCE [LARGE SCALE GENOMIC DNA]</scope>
    <source>
        <strain evidence="13">DAOM197198w</strain>
    </source>
</reference>
<feature type="repeat" description="Solcar" evidence="10">
    <location>
        <begin position="156"/>
        <end position="242"/>
    </location>
</feature>
<evidence type="ECO:0000256" key="8">
    <source>
        <dbReference type="ARBA" id="ARBA00023128"/>
    </source>
</evidence>
<dbReference type="GO" id="GO:0005743">
    <property type="term" value="C:mitochondrial inner membrane"/>
    <property type="evidence" value="ECO:0007669"/>
    <property type="project" value="UniProtKB-SubCell"/>
</dbReference>
<feature type="repeat" description="Solcar" evidence="10">
    <location>
        <begin position="251"/>
        <end position="338"/>
    </location>
</feature>
<evidence type="ECO:0000256" key="1">
    <source>
        <dbReference type="ARBA" id="ARBA00004448"/>
    </source>
</evidence>
<comment type="subcellular location">
    <subcellularLocation>
        <location evidence="1">Mitochondrion inner membrane</location>
        <topology evidence="1">Multi-pass membrane protein</topology>
    </subcellularLocation>
</comment>
<dbReference type="EMBL" id="JEMT01028825">
    <property type="protein sequence ID" value="EXX53616.1"/>
    <property type="molecule type" value="Genomic_DNA"/>
</dbReference>
<evidence type="ECO:0000256" key="9">
    <source>
        <dbReference type="ARBA" id="ARBA00023136"/>
    </source>
</evidence>